<reference evidence="4 5" key="1">
    <citation type="submission" date="2012-12" db="EMBL/GenBank/DDBJ databases">
        <title>The Genome Sequence of Bacillus cereus HuB4-4.</title>
        <authorList>
            <consortium name="The Broad Institute Genome Sequencing Platform"/>
            <consortium name="The Broad Institute Genome Sequencing Center for Infectious Disease"/>
            <person name="Feldgarden M."/>
            <person name="Van der Auwera G.A."/>
            <person name="Mahillon J."/>
            <person name="Duprez V."/>
            <person name="Timmery S."/>
            <person name="Mattelet C."/>
            <person name="Dierick K."/>
            <person name="Sun M."/>
            <person name="Yu Z."/>
            <person name="Zhu L."/>
            <person name="Hu X."/>
            <person name="Shank E.B."/>
            <person name="Swiecicka I."/>
            <person name="Hansen B.M."/>
            <person name="Andrup L."/>
            <person name="Walker B."/>
            <person name="Young S.K."/>
            <person name="Zeng Q."/>
            <person name="Gargeya S."/>
            <person name="Fitzgerald M."/>
            <person name="Haas B."/>
            <person name="Abouelleil A."/>
            <person name="Alvarado L."/>
            <person name="Arachchi H.M."/>
            <person name="Berlin A.M."/>
            <person name="Chapman S.B."/>
            <person name="Dewar J."/>
            <person name="Goldberg J."/>
            <person name="Griggs A."/>
            <person name="Gujja S."/>
            <person name="Hansen M."/>
            <person name="Howarth C."/>
            <person name="Imamovic A."/>
            <person name="Larimer J."/>
            <person name="McCowan C."/>
            <person name="Murphy C."/>
            <person name="Neiman D."/>
            <person name="Pearson M."/>
            <person name="Priest M."/>
            <person name="Roberts A."/>
            <person name="Saif S."/>
            <person name="Shea T."/>
            <person name="Sisk P."/>
            <person name="Sykes S."/>
            <person name="Wortman J."/>
            <person name="Nusbaum C."/>
            <person name="Birren B."/>
        </authorList>
    </citation>
    <scope>NUCLEOTIDE SEQUENCE [LARGE SCALE GENOMIC DNA]</scope>
    <source>
        <strain evidence="4 5">HuB4-4</strain>
    </source>
</reference>
<proteinExistence type="inferred from homology"/>
<dbReference type="Proteomes" id="UP000014009">
    <property type="component" value="Unassembled WGS sequence"/>
</dbReference>
<dbReference type="PANTHER" id="PTHR12526">
    <property type="entry name" value="GLYCOSYLTRANSFERASE"/>
    <property type="match status" value="1"/>
</dbReference>
<dbReference type="AlphaFoldDB" id="A0A9W5QP22"/>
<sequence>MKVLILGFLRSNDGVKSFGGAEKSMIMLANSFSEFGHDVHLVSLLGNHVAYPIDKGVKYHYFPDFKGNKILTHIKVMKNTLSVIKKYSPDVIISFWLHPVFYGYKFANSKGIKFIYSERNDPNLEYGSTLKKIRDFVFPKLDGFVFQSGGAKAYFSEDIQKKSKVIHNPLYISYDAYPFKEERDNRIVSIGRLSSQKNHALLINAFSKIAMEFPNYNLEIYGEGSLESNLRLLIKEKKLENRIKLMGTTEKIMDEIYGAALFVLPSIYEGMPNALMEAMALGIPCISADCTPGGPRELIKHGENGLLFKVEDVEDLVNQMRLVLNNQVSATSIAKNAKNICLTNSADKVFKSWDDYMQMVAKQ</sequence>
<evidence type="ECO:0000256" key="1">
    <source>
        <dbReference type="ARBA" id="ARBA00009481"/>
    </source>
</evidence>
<gene>
    <name evidence="4" type="ORF">IGM_05975</name>
</gene>
<dbReference type="InterPro" id="IPR028098">
    <property type="entry name" value="Glyco_trans_4-like_N"/>
</dbReference>
<name>A0A9W5QP22_BACCE</name>
<dbReference type="EMBL" id="AHEF01000097">
    <property type="protein sequence ID" value="EOP80278.1"/>
    <property type="molecule type" value="Genomic_DNA"/>
</dbReference>
<dbReference type="Pfam" id="PF13439">
    <property type="entry name" value="Glyco_transf_4"/>
    <property type="match status" value="1"/>
</dbReference>
<evidence type="ECO:0000313" key="4">
    <source>
        <dbReference type="EMBL" id="EOP80278.1"/>
    </source>
</evidence>
<dbReference type="SUPFAM" id="SSF53756">
    <property type="entry name" value="UDP-Glycosyltransferase/glycogen phosphorylase"/>
    <property type="match status" value="1"/>
</dbReference>
<comment type="caution">
    <text evidence="4">The sequence shown here is derived from an EMBL/GenBank/DDBJ whole genome shotgun (WGS) entry which is preliminary data.</text>
</comment>
<evidence type="ECO:0008006" key="6">
    <source>
        <dbReference type="Google" id="ProtNLM"/>
    </source>
</evidence>
<dbReference type="RefSeq" id="WP_016099308.1">
    <property type="nucleotide sequence ID" value="NZ_KB976545.1"/>
</dbReference>
<evidence type="ECO:0000259" key="3">
    <source>
        <dbReference type="Pfam" id="PF13439"/>
    </source>
</evidence>
<evidence type="ECO:0000259" key="2">
    <source>
        <dbReference type="Pfam" id="PF00534"/>
    </source>
</evidence>
<dbReference type="Pfam" id="PF00534">
    <property type="entry name" value="Glycos_transf_1"/>
    <property type="match status" value="1"/>
</dbReference>
<dbReference type="Gene3D" id="3.40.50.2000">
    <property type="entry name" value="Glycogen Phosphorylase B"/>
    <property type="match status" value="2"/>
</dbReference>
<evidence type="ECO:0000313" key="5">
    <source>
        <dbReference type="Proteomes" id="UP000014009"/>
    </source>
</evidence>
<dbReference type="InterPro" id="IPR001296">
    <property type="entry name" value="Glyco_trans_1"/>
</dbReference>
<feature type="domain" description="Glycosyl transferase family 1" evidence="2">
    <location>
        <begin position="180"/>
        <end position="339"/>
    </location>
</feature>
<accession>A0A9W5QP22</accession>
<comment type="similarity">
    <text evidence="1">Belongs to the glycosyltransferase group 1 family. Glycosyltransferase 4 subfamily.</text>
</comment>
<organism evidence="4 5">
    <name type="scientific">Bacillus cereus HuB4-4</name>
    <dbReference type="NCBI Taxonomy" id="1053211"/>
    <lineage>
        <taxon>Bacteria</taxon>
        <taxon>Bacillati</taxon>
        <taxon>Bacillota</taxon>
        <taxon>Bacilli</taxon>
        <taxon>Bacillales</taxon>
        <taxon>Bacillaceae</taxon>
        <taxon>Bacillus</taxon>
        <taxon>Bacillus cereus group</taxon>
    </lineage>
</organism>
<feature type="domain" description="Glycosyltransferase subfamily 4-like N-terminal" evidence="3">
    <location>
        <begin position="18"/>
        <end position="169"/>
    </location>
</feature>
<dbReference type="GO" id="GO:0016757">
    <property type="term" value="F:glycosyltransferase activity"/>
    <property type="evidence" value="ECO:0007669"/>
    <property type="project" value="InterPro"/>
</dbReference>
<dbReference type="PANTHER" id="PTHR12526:SF630">
    <property type="entry name" value="GLYCOSYLTRANSFERASE"/>
    <property type="match status" value="1"/>
</dbReference>
<protein>
    <recommendedName>
        <fullName evidence="6">Glycosyl transferase family 1 domain-containing protein</fullName>
    </recommendedName>
</protein>